<feature type="region of interest" description="Disordered" evidence="1">
    <location>
        <begin position="21"/>
        <end position="76"/>
    </location>
</feature>
<reference evidence="2" key="1">
    <citation type="submission" date="2020-11" db="EMBL/GenBank/DDBJ databases">
        <authorList>
            <consortium name="DOE Joint Genome Institute"/>
            <person name="Ahrendt S."/>
            <person name="Riley R."/>
            <person name="Andreopoulos W."/>
            <person name="Labutti K."/>
            <person name="Pangilinan J."/>
            <person name="Ruiz-Duenas F.J."/>
            <person name="Barrasa J.M."/>
            <person name="Sanchez-Garcia M."/>
            <person name="Camarero S."/>
            <person name="Miyauchi S."/>
            <person name="Serrano A."/>
            <person name="Linde D."/>
            <person name="Babiker R."/>
            <person name="Drula E."/>
            <person name="Ayuso-Fernandez I."/>
            <person name="Pacheco R."/>
            <person name="Padilla G."/>
            <person name="Ferreira P."/>
            <person name="Barriuso J."/>
            <person name="Kellner H."/>
            <person name="Castanera R."/>
            <person name="Alfaro M."/>
            <person name="Ramirez L."/>
            <person name="Pisabarro A.G."/>
            <person name="Kuo A."/>
            <person name="Tritt A."/>
            <person name="Lipzen A."/>
            <person name="He G."/>
            <person name="Yan M."/>
            <person name="Ng V."/>
            <person name="Cullen D."/>
            <person name="Martin F."/>
            <person name="Rosso M.-N."/>
            <person name="Henrissat B."/>
            <person name="Hibbett D."/>
            <person name="Martinez A.T."/>
            <person name="Grigoriev I.V."/>
        </authorList>
    </citation>
    <scope>NUCLEOTIDE SEQUENCE</scope>
    <source>
        <strain evidence="2">CIRM-BRFM 674</strain>
    </source>
</reference>
<gene>
    <name evidence="2" type="ORF">BDN70DRAFT_814956</name>
</gene>
<keyword evidence="3" id="KW-1185">Reference proteome</keyword>
<evidence type="ECO:0000256" key="1">
    <source>
        <dbReference type="SAM" id="MobiDB-lite"/>
    </source>
</evidence>
<feature type="non-terminal residue" evidence="2">
    <location>
        <position position="234"/>
    </location>
</feature>
<protein>
    <recommendedName>
        <fullName evidence="4">Retrotransposon gag domain-containing protein</fullName>
    </recommendedName>
</protein>
<dbReference type="Proteomes" id="UP000807469">
    <property type="component" value="Unassembled WGS sequence"/>
</dbReference>
<name>A0A9P5YUC0_9AGAR</name>
<evidence type="ECO:0000313" key="3">
    <source>
        <dbReference type="Proteomes" id="UP000807469"/>
    </source>
</evidence>
<dbReference type="AlphaFoldDB" id="A0A9P5YUC0"/>
<feature type="compositionally biased region" description="Low complexity" evidence="1">
    <location>
        <begin position="30"/>
        <end position="55"/>
    </location>
</feature>
<sequence length="234" mass="27000">MRPIDQFPANSFVARTLKKLNHGKIHDSDPSSSDASSSSDSYDGPGRPRAPPIADRAPRSSHRKRHHHSHRCRHSTRTTLKPIAPIEYDGAPDSRLFSRFVTEGTAYVVDCRVPKDRQVFILSYYLSGPAYDYFTHKVALNFDQFTLSEFFEGLFNYCFPVNYRSEQRDKLERAFQDDKSVSAYVHELEELFNLIGITSERDKVIKLWHGLDGTIQQALWRDQYNPDINSWDAV</sequence>
<evidence type="ECO:0000313" key="2">
    <source>
        <dbReference type="EMBL" id="KAF9474885.1"/>
    </source>
</evidence>
<accession>A0A9P5YUC0</accession>
<organism evidence="2 3">
    <name type="scientific">Pholiota conissans</name>
    <dbReference type="NCBI Taxonomy" id="109636"/>
    <lineage>
        <taxon>Eukaryota</taxon>
        <taxon>Fungi</taxon>
        <taxon>Dikarya</taxon>
        <taxon>Basidiomycota</taxon>
        <taxon>Agaricomycotina</taxon>
        <taxon>Agaricomycetes</taxon>
        <taxon>Agaricomycetidae</taxon>
        <taxon>Agaricales</taxon>
        <taxon>Agaricineae</taxon>
        <taxon>Strophariaceae</taxon>
        <taxon>Pholiota</taxon>
    </lineage>
</organism>
<comment type="caution">
    <text evidence="2">The sequence shown here is derived from an EMBL/GenBank/DDBJ whole genome shotgun (WGS) entry which is preliminary data.</text>
</comment>
<dbReference type="EMBL" id="MU155357">
    <property type="protein sequence ID" value="KAF9474885.1"/>
    <property type="molecule type" value="Genomic_DNA"/>
</dbReference>
<proteinExistence type="predicted"/>
<feature type="compositionally biased region" description="Basic residues" evidence="1">
    <location>
        <begin position="59"/>
        <end position="76"/>
    </location>
</feature>
<dbReference type="OrthoDB" id="3267748at2759"/>
<evidence type="ECO:0008006" key="4">
    <source>
        <dbReference type="Google" id="ProtNLM"/>
    </source>
</evidence>